<dbReference type="GO" id="GO:0030267">
    <property type="term" value="F:glyoxylate reductase (NADPH) activity"/>
    <property type="evidence" value="ECO:0007669"/>
    <property type="project" value="TreeGrafter"/>
</dbReference>
<comment type="caution">
    <text evidence="4">The sequence shown here is derived from an EMBL/GenBank/DDBJ whole genome shotgun (WGS) entry which is preliminary data.</text>
</comment>
<organism evidence="4 5">
    <name type="scientific">Microbacterium azadirachtae</name>
    <dbReference type="NCBI Taxonomy" id="582680"/>
    <lineage>
        <taxon>Bacteria</taxon>
        <taxon>Bacillati</taxon>
        <taxon>Actinomycetota</taxon>
        <taxon>Actinomycetes</taxon>
        <taxon>Micrococcales</taxon>
        <taxon>Microbacteriaceae</taxon>
        <taxon>Microbacterium</taxon>
    </lineage>
</organism>
<keyword evidence="5" id="KW-1185">Reference proteome</keyword>
<name>A0A0F0LCK7_9MICO</name>
<dbReference type="GO" id="GO:0051287">
    <property type="term" value="F:NAD binding"/>
    <property type="evidence" value="ECO:0007669"/>
    <property type="project" value="InterPro"/>
</dbReference>
<dbReference type="SUPFAM" id="SSF51735">
    <property type="entry name" value="NAD(P)-binding Rossmann-fold domains"/>
    <property type="match status" value="1"/>
</dbReference>
<dbReference type="PATRIC" id="fig|582680.6.peg.3980"/>
<keyword evidence="1 4" id="KW-0560">Oxidoreductase</keyword>
<feature type="domain" description="D-isomer specific 2-hydroxyacid dehydrogenase NAD-binding" evidence="3">
    <location>
        <begin position="140"/>
        <end position="307"/>
    </location>
</feature>
<dbReference type="InterPro" id="IPR036291">
    <property type="entry name" value="NAD(P)-bd_dom_sf"/>
</dbReference>
<dbReference type="CDD" id="cd12167">
    <property type="entry name" value="2-Hacid_dh_8"/>
    <property type="match status" value="1"/>
</dbReference>
<accession>A0A0F0LCK7</accession>
<dbReference type="EC" id="1.1.1.95" evidence="4"/>
<protein>
    <submittedName>
        <fullName evidence="4">D-3-phosphoglycerate dehydrogenase</fullName>
        <ecNumber evidence="4">1.1.1.95</ecNumber>
    </submittedName>
</protein>
<dbReference type="EMBL" id="JYIX01000040">
    <property type="protein sequence ID" value="KJL30947.1"/>
    <property type="molecule type" value="Genomic_DNA"/>
</dbReference>
<gene>
    <name evidence="4" type="primary">serA_4</name>
    <name evidence="4" type="ORF">RS86_03892</name>
</gene>
<dbReference type="Pfam" id="PF02826">
    <property type="entry name" value="2-Hacid_dh_C"/>
    <property type="match status" value="1"/>
</dbReference>
<dbReference type="InterPro" id="IPR050223">
    <property type="entry name" value="D-isomer_2-hydroxyacid_DH"/>
</dbReference>
<dbReference type="STRING" id="582680.RS86_03892"/>
<dbReference type="PANTHER" id="PTHR10996">
    <property type="entry name" value="2-HYDROXYACID DEHYDROGENASE-RELATED"/>
    <property type="match status" value="1"/>
</dbReference>
<dbReference type="InterPro" id="IPR029753">
    <property type="entry name" value="D-isomer_DH_CS"/>
</dbReference>
<evidence type="ECO:0000313" key="4">
    <source>
        <dbReference type="EMBL" id="KJL30947.1"/>
    </source>
</evidence>
<evidence type="ECO:0000256" key="1">
    <source>
        <dbReference type="ARBA" id="ARBA00023002"/>
    </source>
</evidence>
<dbReference type="GO" id="GO:0016618">
    <property type="term" value="F:hydroxypyruvate reductase [NAD(P)H] activity"/>
    <property type="evidence" value="ECO:0007669"/>
    <property type="project" value="TreeGrafter"/>
</dbReference>
<keyword evidence="2" id="KW-0520">NAD</keyword>
<dbReference type="PANTHER" id="PTHR10996:SF178">
    <property type="entry name" value="2-HYDROXYACID DEHYDROGENASE YGL185C-RELATED"/>
    <property type="match status" value="1"/>
</dbReference>
<dbReference type="InterPro" id="IPR006140">
    <property type="entry name" value="D-isomer_DH_NAD-bd"/>
</dbReference>
<dbReference type="Gene3D" id="3.40.50.720">
    <property type="entry name" value="NAD(P)-binding Rossmann-like Domain"/>
    <property type="match status" value="2"/>
</dbReference>
<evidence type="ECO:0000259" key="3">
    <source>
        <dbReference type="Pfam" id="PF02826"/>
    </source>
</evidence>
<evidence type="ECO:0000256" key="2">
    <source>
        <dbReference type="ARBA" id="ARBA00023027"/>
    </source>
</evidence>
<reference evidence="4 5" key="1">
    <citation type="submission" date="2015-02" db="EMBL/GenBank/DDBJ databases">
        <title>Draft genome sequences of ten Microbacterium spp. with emphasis on heavy metal contaminated environments.</title>
        <authorList>
            <person name="Corretto E."/>
        </authorList>
    </citation>
    <scope>NUCLEOTIDE SEQUENCE [LARGE SCALE GENOMIC DNA]</scope>
    <source>
        <strain evidence="4 5">ARN176</strain>
    </source>
</reference>
<dbReference type="PROSITE" id="PS00671">
    <property type="entry name" value="D_2_HYDROXYACID_DH_3"/>
    <property type="match status" value="1"/>
</dbReference>
<evidence type="ECO:0000313" key="5">
    <source>
        <dbReference type="Proteomes" id="UP000033740"/>
    </source>
</evidence>
<proteinExistence type="predicted"/>
<dbReference type="GO" id="GO:0005829">
    <property type="term" value="C:cytosol"/>
    <property type="evidence" value="ECO:0007669"/>
    <property type="project" value="TreeGrafter"/>
</dbReference>
<sequence length="347" mass="37101">MQNERIVVDHNPQTPRPAAVVVMTEGSFLEVFSEDALARLRNTVEIVGPLPITDFAVPEARAALREARVMLTGWGAPRIDARVLDLSPQLEAVVHTAGTVKTFLDAEAFGRGIRVSTAAAANATPVAEFTFAAIVFGLKRASRFAHQLHTTRRHRTVDGIPPIGTNGVTIGILGASRVGREVIALVSRLDARILVCDPYLTAAEAARLGVEAVSLSEMCRRSDVLTLHAPSTPDTRRIIGARELALLHDGALIVNTARGALIDTEALSAELVGGRLDAYLDVTDPEPLPADSPLYSLPNVVITPHIAGALGNEIHRLGDSAVREVEQYVGRGILAHELRADELAYTA</sequence>
<dbReference type="SUPFAM" id="SSF52283">
    <property type="entry name" value="Formate/glycerate dehydrogenase catalytic domain-like"/>
    <property type="match status" value="1"/>
</dbReference>
<dbReference type="AlphaFoldDB" id="A0A0F0LCK7"/>
<dbReference type="PROSITE" id="PS00670">
    <property type="entry name" value="D_2_HYDROXYACID_DH_2"/>
    <property type="match status" value="1"/>
</dbReference>
<dbReference type="GO" id="GO:0004617">
    <property type="term" value="F:phosphoglycerate dehydrogenase activity"/>
    <property type="evidence" value="ECO:0007669"/>
    <property type="project" value="UniProtKB-EC"/>
</dbReference>
<dbReference type="Proteomes" id="UP000033740">
    <property type="component" value="Unassembled WGS sequence"/>
</dbReference>